<keyword evidence="6" id="KW-1185">Reference proteome</keyword>
<dbReference type="OrthoDB" id="2230068at2"/>
<evidence type="ECO:0000313" key="3">
    <source>
        <dbReference type="EMBL" id="RFU54302.1"/>
    </source>
</evidence>
<evidence type="ECO:0000313" key="2">
    <source>
        <dbReference type="EMBL" id="RFU52107.1"/>
    </source>
</evidence>
<dbReference type="AlphaFoldDB" id="A0A372KPV5"/>
<sequence>MKFYQQLQPDFLSGLPYRVCFFDTADRLIYSNHRPDSSLAFAEDSTDSQKLEETIIQELRQNEKDSLHFPIADTTFDHILIQSYQKLYDANQQLIGTLESVQDFKPILAAYLKETGQALVGWSDTTSGPSIADHSFSEE</sequence>
<dbReference type="EMBL" id="CP031733">
    <property type="protein sequence ID" value="AXQ79736.1"/>
    <property type="molecule type" value="Genomic_DNA"/>
</dbReference>
<evidence type="ECO:0000313" key="1">
    <source>
        <dbReference type="EMBL" id="AXQ79736.1"/>
    </source>
</evidence>
<reference evidence="3 5" key="2">
    <citation type="submission" date="2018-08" db="EMBL/GenBank/DDBJ databases">
        <title>Draft genome of Streptococcus sp. nov. Z1.</title>
        <authorList>
            <person name="Tian Z."/>
        </authorList>
    </citation>
    <scope>NUCLEOTIDE SEQUENCE [LARGE SCALE GENOMIC DNA]</scope>
    <source>
        <strain evidence="3">Z1</strain>
        <strain evidence="5">Z1(2018)</strain>
    </source>
</reference>
<reference evidence="2 6" key="1">
    <citation type="submission" date="2018-08" db="EMBL/GenBank/DDBJ databases">
        <title>Draft genome of Streptococcus sp .nov. Z2.</title>
        <authorList>
            <person name="Tian Z."/>
        </authorList>
    </citation>
    <scope>NUCLEOTIDE SEQUENCE [LARGE SCALE GENOMIC DNA]</scope>
    <source>
        <strain evidence="2 6">Z2</strain>
    </source>
</reference>
<gene>
    <name evidence="1" type="ORF">DDV21_005955</name>
    <name evidence="2" type="ORF">DDV22_00090</name>
    <name evidence="3" type="ORF">DDV23_00645</name>
</gene>
<reference evidence="1" key="4">
    <citation type="journal article" date="2019" name="Int. J. Syst. Evol. Microbiol.">
        <title>Streptococcus chenjunshii sp. nov. isolated from feces of Tibetan antelopes.</title>
        <authorList>
            <person name="Tian Z."/>
            <person name="Lu S."/>
            <person name="Jin D."/>
            <person name="Yang J."/>
            <person name="Pu J."/>
            <person name="Lai X.H."/>
            <person name="Bai X.N."/>
            <person name="Wu X.M."/>
            <person name="Li J."/>
            <person name="Wang S."/>
            <person name="Xu J."/>
        </authorList>
    </citation>
    <scope>NUCLEOTIDE SEQUENCE</scope>
    <source>
        <strain evidence="1">Z15</strain>
    </source>
</reference>
<dbReference type="EMBL" id="QVQY01000001">
    <property type="protein sequence ID" value="RFU52107.1"/>
    <property type="molecule type" value="Genomic_DNA"/>
</dbReference>
<dbReference type="Proteomes" id="UP000262901">
    <property type="component" value="Unassembled WGS sequence"/>
</dbReference>
<name>A0A372KPV5_9STRE</name>
<evidence type="ECO:0000313" key="5">
    <source>
        <dbReference type="Proteomes" id="UP000262901"/>
    </source>
</evidence>
<evidence type="ECO:0000313" key="4">
    <source>
        <dbReference type="Proteomes" id="UP000246115"/>
    </source>
</evidence>
<dbReference type="EMBL" id="QVQZ01000001">
    <property type="protein sequence ID" value="RFU54302.1"/>
    <property type="molecule type" value="Genomic_DNA"/>
</dbReference>
<dbReference type="Proteomes" id="UP000246115">
    <property type="component" value="Chromosome"/>
</dbReference>
<protein>
    <submittedName>
        <fullName evidence="3">Sodium transporter</fullName>
    </submittedName>
</protein>
<accession>A0A346NFE1</accession>
<dbReference type="Gene3D" id="3.30.450.20">
    <property type="entry name" value="PAS domain"/>
    <property type="match status" value="1"/>
</dbReference>
<evidence type="ECO:0000313" key="6">
    <source>
        <dbReference type="Proteomes" id="UP000264056"/>
    </source>
</evidence>
<proteinExistence type="predicted"/>
<reference evidence="4" key="3">
    <citation type="submission" date="2018-08" db="EMBL/GenBank/DDBJ databases">
        <title>Streptococcus chenjunshii sp. nov., isolated from stools sample of the Tibetan antelope in the Qinghai-Tibet plateau, China.</title>
        <authorList>
            <person name="Tian Z."/>
        </authorList>
    </citation>
    <scope>NUCLEOTIDE SEQUENCE [LARGE SCALE GENOMIC DNA]</scope>
    <source>
        <strain evidence="4">Z15</strain>
    </source>
</reference>
<dbReference type="KEGG" id="schj:DDV21_005955"/>
<organism evidence="3 5">
    <name type="scientific">Streptococcus chenjunshii</name>
    <dbReference type="NCBI Taxonomy" id="2173853"/>
    <lineage>
        <taxon>Bacteria</taxon>
        <taxon>Bacillati</taxon>
        <taxon>Bacillota</taxon>
        <taxon>Bacilli</taxon>
        <taxon>Lactobacillales</taxon>
        <taxon>Streptococcaceae</taxon>
        <taxon>Streptococcus</taxon>
    </lineage>
</organism>
<accession>A0A372KPV5</accession>
<dbReference type="Proteomes" id="UP000264056">
    <property type="component" value="Unassembled WGS sequence"/>
</dbReference>